<dbReference type="EMBL" id="MVGJ01000204">
    <property type="protein sequence ID" value="OOL79688.1"/>
    <property type="molecule type" value="Genomic_DNA"/>
</dbReference>
<reference evidence="5 8" key="3">
    <citation type="submission" date="2018-05" db="EMBL/GenBank/DDBJ databases">
        <title>Vancomycin-resistant Enterococcus faecium strain from Chelyabinsk, Russia.</title>
        <authorList>
            <person name="Gostev V."/>
            <person name="Goncharov A."/>
            <person name="Kolodzhieva V."/>
            <person name="Suvorov A."/>
            <person name="Sidorenko S."/>
            <person name="Zueva L."/>
        </authorList>
    </citation>
    <scope>NUCLEOTIDE SEQUENCE [LARGE SCALE GENOMIC DNA]</scope>
    <source>
        <strain evidence="5 8">20</strain>
    </source>
</reference>
<evidence type="ECO:0000313" key="9">
    <source>
        <dbReference type="Proteomes" id="UP000469871"/>
    </source>
</evidence>
<dbReference type="Pfam" id="PF00359">
    <property type="entry name" value="PTS_EIIA_2"/>
    <property type="match status" value="1"/>
</dbReference>
<dbReference type="EMBL" id="LRHK01000008">
    <property type="protein sequence ID" value="KWX16211.1"/>
    <property type="molecule type" value="Genomic_DNA"/>
</dbReference>
<dbReference type="InterPro" id="IPR051541">
    <property type="entry name" value="PTS_SugarTrans_NitroReg"/>
</dbReference>
<dbReference type="Proteomes" id="UP000191171">
    <property type="component" value="Unassembled WGS sequence"/>
</dbReference>
<evidence type="ECO:0000313" key="2">
    <source>
        <dbReference type="EMBL" id="KAB7572657.1"/>
    </source>
</evidence>
<sequence>MYLDKELCLFQLEVKDQKELFQVMSEQLKNAGCVKDSFLEGITNREQEFPTGLEVNQIGFAIPHTDSAHVNSSQICFASLKEPLVFSDMTDKSHEIPVRLVFMLAMSQPHEQIDTLQNLVSLFQNEEKVNELLACTTKEAFIELVHSAGVY</sequence>
<dbReference type="Proteomes" id="UP000469871">
    <property type="component" value="Unassembled WGS sequence"/>
</dbReference>
<evidence type="ECO:0000313" key="3">
    <source>
        <dbReference type="EMBL" id="KWX16211.1"/>
    </source>
</evidence>
<evidence type="ECO:0000313" key="8">
    <source>
        <dbReference type="Proteomes" id="UP000249070"/>
    </source>
</evidence>
<dbReference type="Gene3D" id="3.40.930.10">
    <property type="entry name" value="Mannitol-specific EII, Chain A"/>
    <property type="match status" value="1"/>
</dbReference>
<dbReference type="InterPro" id="IPR002178">
    <property type="entry name" value="PTS_EIIA_type-2_dom"/>
</dbReference>
<dbReference type="PROSITE" id="PS51094">
    <property type="entry name" value="PTS_EIIA_TYPE_2"/>
    <property type="match status" value="1"/>
</dbReference>
<evidence type="ECO:0000313" key="7">
    <source>
        <dbReference type="Proteomes" id="UP000191171"/>
    </source>
</evidence>
<accession>A0A132P1L7</accession>
<comment type="caution">
    <text evidence="3">The sequence shown here is derived from an EMBL/GenBank/DDBJ whole genome shotgun (WGS) entry which is preliminary data.</text>
</comment>
<evidence type="ECO:0000313" key="4">
    <source>
        <dbReference type="EMBL" id="OOL79688.1"/>
    </source>
</evidence>
<proteinExistence type="predicted"/>
<protein>
    <submittedName>
        <fullName evidence="3">PTS sugar transporter subunit IIA</fullName>
    </submittedName>
</protein>
<dbReference type="EMBL" id="QHGU01000089">
    <property type="protein sequence ID" value="PZM54280.1"/>
    <property type="molecule type" value="Genomic_DNA"/>
</dbReference>
<dbReference type="InterPro" id="IPR016152">
    <property type="entry name" value="PTrfase/Anion_transptr"/>
</dbReference>
<dbReference type="RefSeq" id="WP_002300835.1">
    <property type="nucleotide sequence ID" value="NZ_AP019409.1"/>
</dbReference>
<reference evidence="4 7" key="2">
    <citation type="submission" date="2017-02" db="EMBL/GenBank/DDBJ databases">
        <title>Clonality and virulence of isolates of VRE in Hematopoietic Stem Cell Transplanted (HSCT) patients.</title>
        <authorList>
            <person name="Marchi A.P."/>
            <person name="Martins R.C."/>
            <person name="Marie S.K."/>
            <person name="Levin A.S."/>
            <person name="Costa S.F."/>
        </authorList>
    </citation>
    <scope>NUCLEOTIDE SEQUENCE [LARGE SCALE GENOMIC DNA]</scope>
    <source>
        <strain evidence="4 7">LIM1759</strain>
    </source>
</reference>
<organism evidence="3 6">
    <name type="scientific">Enterococcus faecium</name>
    <name type="common">Streptococcus faecium</name>
    <dbReference type="NCBI Taxonomy" id="1352"/>
    <lineage>
        <taxon>Bacteria</taxon>
        <taxon>Bacillati</taxon>
        <taxon>Bacillota</taxon>
        <taxon>Bacilli</taxon>
        <taxon>Lactobacillales</taxon>
        <taxon>Enterococcaceae</taxon>
        <taxon>Enterococcus</taxon>
    </lineage>
</organism>
<gene>
    <name evidence="3" type="ORF">AWT83_15825</name>
    <name evidence="4" type="ORF">B1P95_15255</name>
    <name evidence="5" type="ORF">DKP91_12835</name>
    <name evidence="2" type="ORF">GBM73_14795</name>
</gene>
<keyword evidence="3" id="KW-0762">Sugar transport</keyword>
<feature type="domain" description="PTS EIIA type-2" evidence="1">
    <location>
        <begin position="1"/>
        <end position="148"/>
    </location>
</feature>
<dbReference type="SUPFAM" id="SSF55804">
    <property type="entry name" value="Phoshotransferase/anion transport protein"/>
    <property type="match status" value="1"/>
</dbReference>
<dbReference type="STRING" id="1352.AL014_01510"/>
<dbReference type="Proteomes" id="UP000249070">
    <property type="component" value="Unassembled WGS sequence"/>
</dbReference>
<reference evidence="2 9" key="4">
    <citation type="submission" date="2019-10" db="EMBL/GenBank/DDBJ databases">
        <title>Evolutionary dynamics of vancomycin-resistant Enterococcus faecium during gastrointestinal tract colonization and bloodstream infection in immunocompromised pediatric patients.</title>
        <authorList>
            <person name="Chilambi G.S."/>
            <person name="Nordstrom H.R."/>
            <person name="Evans D.R."/>
            <person name="Ferrolino J."/>
            <person name="Hayden R.T."/>
            <person name="Maron G.M."/>
            <person name="Vo A.N."/>
            <person name="Gilmore M.S."/>
            <person name="Wolf J."/>
            <person name="Rosch J.W."/>
            <person name="Van Tyne D."/>
        </authorList>
    </citation>
    <scope>NUCLEOTIDE SEQUENCE [LARGE SCALE GENOMIC DNA]</scope>
    <source>
        <strain evidence="2 9">VRECG27</strain>
    </source>
</reference>
<dbReference type="EMBL" id="WEFP01000003">
    <property type="protein sequence ID" value="KAB7572657.1"/>
    <property type="molecule type" value="Genomic_DNA"/>
</dbReference>
<name>A0A132P1L7_ENTFC</name>
<keyword evidence="3" id="KW-0813">Transport</keyword>
<dbReference type="PATRIC" id="fig|1352.1358.peg.2802"/>
<dbReference type="PANTHER" id="PTHR47738:SF3">
    <property type="entry name" value="PHOSPHOTRANSFERASE SYSTEM MANNITOL_FRUCTOSE-SPECIFIC IIA DOMAIN CONTAINING PROTEIN"/>
    <property type="match status" value="1"/>
</dbReference>
<reference evidence="3 6" key="1">
    <citation type="submission" date="2016-01" db="EMBL/GenBank/DDBJ databases">
        <title>Molecular Mechanisms for transfer of large genomic segments between Enterococcus faecium strains.</title>
        <authorList>
            <person name="Garcia-Solache M.A."/>
            <person name="Lebreton F."/>
            <person name="Mclaughlin R.E."/>
            <person name="Whiteaker J.D."/>
            <person name="Gilmore M.S."/>
            <person name="Rice L.B."/>
        </authorList>
    </citation>
    <scope>NUCLEOTIDE SEQUENCE [LARGE SCALE GENOMIC DNA]</scope>
    <source>
        <strain evidence="3 6">D344RRF x C68</strain>
    </source>
</reference>
<evidence type="ECO:0000313" key="6">
    <source>
        <dbReference type="Proteomes" id="UP000070452"/>
    </source>
</evidence>
<evidence type="ECO:0000313" key="5">
    <source>
        <dbReference type="EMBL" id="PZM54280.1"/>
    </source>
</evidence>
<dbReference type="Proteomes" id="UP000070452">
    <property type="component" value="Unassembled WGS sequence"/>
</dbReference>
<dbReference type="CDD" id="cd00211">
    <property type="entry name" value="PTS_IIA_fru"/>
    <property type="match status" value="1"/>
</dbReference>
<evidence type="ECO:0000259" key="1">
    <source>
        <dbReference type="PROSITE" id="PS51094"/>
    </source>
</evidence>
<dbReference type="AlphaFoldDB" id="A0A132P1L7"/>
<dbReference type="PANTHER" id="PTHR47738">
    <property type="entry name" value="PTS SYSTEM FRUCTOSE-LIKE EIIA COMPONENT-RELATED"/>
    <property type="match status" value="1"/>
</dbReference>